<protein>
    <submittedName>
        <fullName evidence="2">Uncharacterized protein</fullName>
    </submittedName>
</protein>
<reference evidence="2" key="1">
    <citation type="submission" date="2023-04" db="EMBL/GenBank/DDBJ databases">
        <authorList>
            <consortium name="ELIXIR-Norway"/>
        </authorList>
    </citation>
    <scope>NUCLEOTIDE SEQUENCE [LARGE SCALE GENOMIC DNA]</scope>
</reference>
<feature type="compositionally biased region" description="Basic and acidic residues" evidence="1">
    <location>
        <begin position="48"/>
        <end position="57"/>
    </location>
</feature>
<feature type="region of interest" description="Disordered" evidence="1">
    <location>
        <begin position="1"/>
        <end position="59"/>
    </location>
</feature>
<evidence type="ECO:0000256" key="1">
    <source>
        <dbReference type="SAM" id="MobiDB-lite"/>
    </source>
</evidence>
<sequence length="160" mass="17013">MSPNGDSPSHRSGRRPGFWGASLKCPSDAPDLGAQGQSAVSDAAGHPLRQESGDCRRGGSVHTFIQSSIRFTVYCKSDGPQESWHQLLLVPETPAEETLTGRLPVVSSSWGAHQPFQKKLRHSAEETDIVSCQQLQEPVGPPAPPPQRSTAVLVGAPPSS</sequence>
<keyword evidence="3" id="KW-1185">Reference proteome</keyword>
<accession>A0ABN8XZM5</accession>
<dbReference type="EMBL" id="OX459947">
    <property type="protein sequence ID" value="CAI9154802.1"/>
    <property type="molecule type" value="Genomic_DNA"/>
</dbReference>
<evidence type="ECO:0000313" key="3">
    <source>
        <dbReference type="Proteomes" id="UP001176941"/>
    </source>
</evidence>
<organism evidence="2 3">
    <name type="scientific">Rangifer tarandus platyrhynchus</name>
    <name type="common">Svalbard reindeer</name>
    <dbReference type="NCBI Taxonomy" id="3082113"/>
    <lineage>
        <taxon>Eukaryota</taxon>
        <taxon>Metazoa</taxon>
        <taxon>Chordata</taxon>
        <taxon>Craniata</taxon>
        <taxon>Vertebrata</taxon>
        <taxon>Euteleostomi</taxon>
        <taxon>Mammalia</taxon>
        <taxon>Eutheria</taxon>
        <taxon>Laurasiatheria</taxon>
        <taxon>Artiodactyla</taxon>
        <taxon>Ruminantia</taxon>
        <taxon>Pecora</taxon>
        <taxon>Cervidae</taxon>
        <taxon>Odocoileinae</taxon>
        <taxon>Rangifer</taxon>
    </lineage>
</organism>
<dbReference type="Proteomes" id="UP001176941">
    <property type="component" value="Chromosome 11"/>
</dbReference>
<gene>
    <name evidence="2" type="ORF">MRATA1EN1_LOCUS3764</name>
</gene>
<proteinExistence type="predicted"/>
<evidence type="ECO:0000313" key="2">
    <source>
        <dbReference type="EMBL" id="CAI9154802.1"/>
    </source>
</evidence>
<name>A0ABN8XZM5_RANTA</name>
<feature type="region of interest" description="Disordered" evidence="1">
    <location>
        <begin position="136"/>
        <end position="160"/>
    </location>
</feature>